<gene>
    <name evidence="1" type="ORF">S01H1_55674</name>
</gene>
<protein>
    <submittedName>
        <fullName evidence="1">Uncharacterized protein</fullName>
    </submittedName>
</protein>
<dbReference type="AlphaFoldDB" id="X0W767"/>
<sequence>VRHIQQGEKSTFNIQVLMVFEVPQEILKLIGQDDLSITLWEGTNEVETDILGKR</sequence>
<dbReference type="EMBL" id="BARS01036200">
    <property type="protein sequence ID" value="GAG26784.1"/>
    <property type="molecule type" value="Genomic_DNA"/>
</dbReference>
<feature type="non-terminal residue" evidence="1">
    <location>
        <position position="1"/>
    </location>
</feature>
<name>X0W767_9ZZZZ</name>
<evidence type="ECO:0000313" key="1">
    <source>
        <dbReference type="EMBL" id="GAG26784.1"/>
    </source>
</evidence>
<reference evidence="1" key="1">
    <citation type="journal article" date="2014" name="Front. Microbiol.">
        <title>High frequency of phylogenetically diverse reductive dehalogenase-homologous genes in deep subseafloor sedimentary metagenomes.</title>
        <authorList>
            <person name="Kawai M."/>
            <person name="Futagami T."/>
            <person name="Toyoda A."/>
            <person name="Takaki Y."/>
            <person name="Nishi S."/>
            <person name="Hori S."/>
            <person name="Arai W."/>
            <person name="Tsubouchi T."/>
            <person name="Morono Y."/>
            <person name="Uchiyama I."/>
            <person name="Ito T."/>
            <person name="Fujiyama A."/>
            <person name="Inagaki F."/>
            <person name="Takami H."/>
        </authorList>
    </citation>
    <scope>NUCLEOTIDE SEQUENCE</scope>
    <source>
        <strain evidence="1">Expedition CK06-06</strain>
    </source>
</reference>
<organism evidence="1">
    <name type="scientific">marine sediment metagenome</name>
    <dbReference type="NCBI Taxonomy" id="412755"/>
    <lineage>
        <taxon>unclassified sequences</taxon>
        <taxon>metagenomes</taxon>
        <taxon>ecological metagenomes</taxon>
    </lineage>
</organism>
<comment type="caution">
    <text evidence="1">The sequence shown here is derived from an EMBL/GenBank/DDBJ whole genome shotgun (WGS) entry which is preliminary data.</text>
</comment>
<proteinExistence type="predicted"/>
<accession>X0W767</accession>